<feature type="region of interest" description="Disordered" evidence="1">
    <location>
        <begin position="211"/>
        <end position="231"/>
    </location>
</feature>
<protein>
    <recommendedName>
        <fullName evidence="2">Thioredoxin domain-containing protein</fullName>
    </recommendedName>
</protein>
<proteinExistence type="predicted"/>
<feature type="domain" description="Thioredoxin" evidence="2">
    <location>
        <begin position="475"/>
        <end position="603"/>
    </location>
</feature>
<sequence>MGCSASVDRSAATVPAVPSAPNVSVEPQQLDEESAIVVEEPAVNAVQSGEGGEWREYPGMYLGCYAEGGKVHQTLASAQTKCLEIKAGGITKECRGYTLRRGKNPCPSPSGEVSWIFNGDPIKPESPGETVEVPAGTFERKQDSFLGGYADRAKYLNLDDALIRAAQLYPVAGGVTREWSKYSIRKGKTLQPSASGEVSWLIKKVNKDGLPPTRVDSKASDRGKQEEEKEDGCWKKLPDTYLSCYAAGSNSVHESLEEAKRHVIELKGAAGGVTKEGPRRYTVRKGKTPMKSPSGETSWLSVDCDTGLPPEEKAASQSGTLGDLVGDAVVDNSGKLYKVDSMHGKVVALYVSAHWCPPCRAFTPQLADLYRKLQGGGKPFEVIFVSCDQNQSGFDEYFSSMPWKALPFEERATKGQISATFGIRGIPACVLLEVSKMGSYRMFDREGRSTISRDLEGARFPWGASLHTSEGSAPPPQPSGKGDGQLKDLIGDEFVGKSGDTPSLQSMKNKVVGLYFSAHWCPPCRGFTPKLAKVYEKLKGEGEPFEIVFASFDRNTEQFNEYFSEMPWIAIKHGSAQAGMAAGKFGIRGIPSLILLKVDEQMNYTAFDKAATMTVKRDPEAEAFPWGAPST</sequence>
<dbReference type="GO" id="GO:0004791">
    <property type="term" value="F:thioredoxin-disulfide reductase (NADPH) activity"/>
    <property type="evidence" value="ECO:0007669"/>
    <property type="project" value="TreeGrafter"/>
</dbReference>
<dbReference type="SUPFAM" id="SSF52833">
    <property type="entry name" value="Thioredoxin-like"/>
    <property type="match status" value="2"/>
</dbReference>
<dbReference type="Pfam" id="PF13905">
    <property type="entry name" value="Thioredoxin_8"/>
    <property type="match status" value="2"/>
</dbReference>
<dbReference type="GO" id="GO:0005634">
    <property type="term" value="C:nucleus"/>
    <property type="evidence" value="ECO:0007669"/>
    <property type="project" value="TreeGrafter"/>
</dbReference>
<dbReference type="AlphaFoldDB" id="A0A0G4FGI9"/>
<dbReference type="Gene3D" id="3.40.30.10">
    <property type="entry name" value="Glutaredoxin"/>
    <property type="match status" value="2"/>
</dbReference>
<feature type="region of interest" description="Disordered" evidence="1">
    <location>
        <begin position="1"/>
        <end position="30"/>
    </location>
</feature>
<dbReference type="GO" id="GO:0030178">
    <property type="term" value="P:negative regulation of Wnt signaling pathway"/>
    <property type="evidence" value="ECO:0007669"/>
    <property type="project" value="TreeGrafter"/>
</dbReference>
<dbReference type="InterPro" id="IPR013766">
    <property type="entry name" value="Thioredoxin_domain"/>
</dbReference>
<feature type="compositionally biased region" description="Low complexity" evidence="1">
    <location>
        <begin position="10"/>
        <end position="27"/>
    </location>
</feature>
<name>A0A0G4FGI9_9ALVE</name>
<dbReference type="VEuPathDB" id="CryptoDB:Cvel_16905"/>
<evidence type="ECO:0000313" key="3">
    <source>
        <dbReference type="EMBL" id="CEM12549.1"/>
    </source>
</evidence>
<feature type="compositionally biased region" description="Basic and acidic residues" evidence="1">
    <location>
        <begin position="215"/>
        <end position="231"/>
    </location>
</feature>
<dbReference type="InterPro" id="IPR012336">
    <property type="entry name" value="Thioredoxin-like_fold"/>
</dbReference>
<evidence type="ECO:0000259" key="2">
    <source>
        <dbReference type="PROSITE" id="PS51352"/>
    </source>
</evidence>
<organism evidence="3">
    <name type="scientific">Chromera velia CCMP2878</name>
    <dbReference type="NCBI Taxonomy" id="1169474"/>
    <lineage>
        <taxon>Eukaryota</taxon>
        <taxon>Sar</taxon>
        <taxon>Alveolata</taxon>
        <taxon>Colpodellida</taxon>
        <taxon>Chromeraceae</taxon>
        <taxon>Chromera</taxon>
    </lineage>
</organism>
<gene>
    <name evidence="3" type="ORF">Cvel_16905</name>
</gene>
<reference evidence="3" key="1">
    <citation type="submission" date="2014-11" db="EMBL/GenBank/DDBJ databases">
        <authorList>
            <person name="Otto D Thomas"/>
            <person name="Naeem Raeece"/>
        </authorList>
    </citation>
    <scope>NUCLEOTIDE SEQUENCE</scope>
</reference>
<feature type="domain" description="Thioredoxin" evidence="2">
    <location>
        <begin position="308"/>
        <end position="474"/>
    </location>
</feature>
<dbReference type="GO" id="GO:0031397">
    <property type="term" value="P:negative regulation of protein ubiquitination"/>
    <property type="evidence" value="ECO:0007669"/>
    <property type="project" value="TreeGrafter"/>
</dbReference>
<dbReference type="EMBL" id="CDMZ01000356">
    <property type="protein sequence ID" value="CEM12549.1"/>
    <property type="molecule type" value="Genomic_DNA"/>
</dbReference>
<dbReference type="PANTHER" id="PTHR46472:SF1">
    <property type="entry name" value="NUCLEOREDOXIN"/>
    <property type="match status" value="1"/>
</dbReference>
<evidence type="ECO:0000256" key="1">
    <source>
        <dbReference type="SAM" id="MobiDB-lite"/>
    </source>
</evidence>
<feature type="region of interest" description="Disordered" evidence="1">
    <location>
        <begin position="466"/>
        <end position="486"/>
    </location>
</feature>
<dbReference type="PANTHER" id="PTHR46472">
    <property type="entry name" value="NUCLEOREDOXIN"/>
    <property type="match status" value="1"/>
</dbReference>
<dbReference type="PROSITE" id="PS51352">
    <property type="entry name" value="THIOREDOXIN_2"/>
    <property type="match status" value="2"/>
</dbReference>
<accession>A0A0G4FGI9</accession>
<dbReference type="InterPro" id="IPR036249">
    <property type="entry name" value="Thioredoxin-like_sf"/>
</dbReference>